<dbReference type="CDD" id="cd07034">
    <property type="entry name" value="TPP_PYR_PFOR_IOR-alpha_like"/>
    <property type="match status" value="1"/>
</dbReference>
<sequence length="344" mass="37947">MTGNEAVVQAAIAAGADMFSGYPITPTTEILTGWSKAAKDNKNLVFFQAEDEPAAGFVMLGGVSMGRKAWTATAGVGNVLMQDPLVLAEAMRLPAVTYIGQRGGPSTGTVIYSQQELNLTRMGGNGEGLRIVFAPSNLQELYDMTIKAFFTAWKYRFPAFILSDGYIAKTYGEVNLWEPEKSDLAPGESYFLNPQKQPNNMRNCFSQEKELYNVLIRDFEDFCKMSEEVAGAEISGSENSRVLVCAWGAVANSAKTAISELEKEGKDIKLFRPLTMRPFPVKELQEASKGIEHILIAESSNGQFGRIIRETLYGITNARVHRLYRPAIGIMPEEIEAKMKEILK</sequence>
<dbReference type="InterPro" id="IPR050722">
    <property type="entry name" value="Pyruvate:ferred/Flavod_OxRd"/>
</dbReference>
<dbReference type="EMBL" id="QZJW01000005">
    <property type="protein sequence ID" value="RJO62102.1"/>
    <property type="molecule type" value="Genomic_DNA"/>
</dbReference>
<dbReference type="PANTHER" id="PTHR32154">
    <property type="entry name" value="PYRUVATE-FLAVODOXIN OXIDOREDUCTASE-RELATED"/>
    <property type="match status" value="1"/>
</dbReference>
<dbReference type="AlphaFoldDB" id="A0A419DG98"/>
<dbReference type="Gene3D" id="3.40.50.920">
    <property type="match status" value="1"/>
</dbReference>
<dbReference type="Pfam" id="PF17147">
    <property type="entry name" value="PFOR_II"/>
    <property type="match status" value="1"/>
</dbReference>
<dbReference type="GO" id="GO:0006979">
    <property type="term" value="P:response to oxidative stress"/>
    <property type="evidence" value="ECO:0007669"/>
    <property type="project" value="TreeGrafter"/>
</dbReference>
<gene>
    <name evidence="4" type="ORF">C4544_01005</name>
</gene>
<dbReference type="SUPFAM" id="SSF52922">
    <property type="entry name" value="TK C-terminal domain-like"/>
    <property type="match status" value="1"/>
</dbReference>
<evidence type="ECO:0000256" key="1">
    <source>
        <dbReference type="ARBA" id="ARBA00023002"/>
    </source>
</evidence>
<accession>A0A419DG98</accession>
<comment type="caution">
    <text evidence="4">The sequence shown here is derived from an EMBL/GenBank/DDBJ whole genome shotgun (WGS) entry which is preliminary data.</text>
</comment>
<dbReference type="SUPFAM" id="SSF52518">
    <property type="entry name" value="Thiamin diphosphate-binding fold (THDP-binding)"/>
    <property type="match status" value="1"/>
</dbReference>
<dbReference type="GO" id="GO:0016491">
    <property type="term" value="F:oxidoreductase activity"/>
    <property type="evidence" value="ECO:0007669"/>
    <property type="project" value="UniProtKB-KW"/>
</dbReference>
<feature type="domain" description="Pyruvate flavodoxin/ferredoxin oxidoreductase pyrimidine binding" evidence="2">
    <location>
        <begin position="10"/>
        <end position="185"/>
    </location>
</feature>
<feature type="domain" description="Pyruvate:ferredoxin oxidoreductase core" evidence="3">
    <location>
        <begin position="242"/>
        <end position="315"/>
    </location>
</feature>
<dbReference type="Proteomes" id="UP000285655">
    <property type="component" value="Unassembled WGS sequence"/>
</dbReference>
<dbReference type="InterPro" id="IPR033412">
    <property type="entry name" value="PFOR_II"/>
</dbReference>
<dbReference type="Gene3D" id="3.40.50.970">
    <property type="match status" value="1"/>
</dbReference>
<organism evidence="4 5">
    <name type="scientific">candidate division WS5 bacterium</name>
    <dbReference type="NCBI Taxonomy" id="2093353"/>
    <lineage>
        <taxon>Bacteria</taxon>
        <taxon>candidate division WS5</taxon>
    </lineage>
</organism>
<dbReference type="InterPro" id="IPR029061">
    <property type="entry name" value="THDP-binding"/>
</dbReference>
<dbReference type="InterPro" id="IPR009014">
    <property type="entry name" value="Transketo_C/PFOR_II"/>
</dbReference>
<name>A0A419DG98_9BACT</name>
<evidence type="ECO:0000313" key="5">
    <source>
        <dbReference type="Proteomes" id="UP000285655"/>
    </source>
</evidence>
<keyword evidence="1" id="KW-0560">Oxidoreductase</keyword>
<evidence type="ECO:0000259" key="2">
    <source>
        <dbReference type="Pfam" id="PF01855"/>
    </source>
</evidence>
<reference evidence="4 5" key="1">
    <citation type="journal article" date="2017" name="ISME J.">
        <title>Energy and carbon metabolisms in a deep terrestrial subsurface fluid microbial community.</title>
        <authorList>
            <person name="Momper L."/>
            <person name="Jungbluth S.P."/>
            <person name="Lee M.D."/>
            <person name="Amend J.P."/>
        </authorList>
    </citation>
    <scope>NUCLEOTIDE SEQUENCE [LARGE SCALE GENOMIC DNA]</scope>
    <source>
        <strain evidence="4">SURF_29</strain>
    </source>
</reference>
<protein>
    <submittedName>
        <fullName evidence="4">Ferredoxin oxidoreductase</fullName>
    </submittedName>
</protein>
<evidence type="ECO:0000313" key="4">
    <source>
        <dbReference type="EMBL" id="RJO62102.1"/>
    </source>
</evidence>
<evidence type="ECO:0000259" key="3">
    <source>
        <dbReference type="Pfam" id="PF17147"/>
    </source>
</evidence>
<dbReference type="InterPro" id="IPR002880">
    <property type="entry name" value="Pyrv_Fd/Flavodoxin_OxRdtase_N"/>
</dbReference>
<dbReference type="PANTHER" id="PTHR32154:SF20">
    <property type="entry name" value="2-OXOGLUTARATE OXIDOREDUCTASE SUBUNIT KORA"/>
    <property type="match status" value="1"/>
</dbReference>
<dbReference type="Pfam" id="PF01855">
    <property type="entry name" value="POR_N"/>
    <property type="match status" value="1"/>
</dbReference>
<proteinExistence type="predicted"/>